<reference evidence="2" key="3">
    <citation type="submission" date="2021-05" db="UniProtKB">
        <authorList>
            <consortium name="EnsemblPlants"/>
        </authorList>
    </citation>
    <scope>IDENTIFICATION</scope>
    <source>
        <strain evidence="2">cv. B73</strain>
    </source>
</reference>
<dbReference type="Gramene" id="Zm00001eb122010_T001">
    <property type="protein sequence ID" value="Zm00001eb122010_P001"/>
    <property type="gene ID" value="Zm00001eb122010"/>
</dbReference>
<name>A0A804MYT9_MAIZE</name>
<evidence type="ECO:0000313" key="3">
    <source>
        <dbReference type="Proteomes" id="UP000007305"/>
    </source>
</evidence>
<sequence>MWRRKEPARQVGLRGKHGRSMRRWRSDGGDDHAAIDSTPLADAKKSNQRGRRVARVCGAAERNEGVHDDHGSARLSSPTLRPWLSSLLATAQSPLDAFNGEQMMVKRAPATALVNPVNLAKITARPQTSSWKARPCRLAPIRTPPPRPRHGRPSNLPFSLFPTILTPSAHGPGSPHAGMPRRIRVRQQPTPCLTVHARYLPLPPPPLRKALHYPHAGSPSTPILPVSTLSSPPPRSWWPRKAQQEGRAGDPPPRSRCSGFLSEVELRLLCCNLPAHPRLRPQSFPLPLHIYSLATASALAGVEPTIARQLSTPLQILDRTSRQQEMATKTAIPRKKMCIPLMPFFATSHIAPFTDLTFHLVTARPDDVEATVAVTPAKALVVQSTLARRGASHLATVKVATYPFPSVDGLPPEWRTTPRSRPPPTRGASMLSPRTRS</sequence>
<dbReference type="EnsemblPlants" id="Zm00001eb122010_T001">
    <property type="protein sequence ID" value="Zm00001eb122010_P001"/>
    <property type="gene ID" value="Zm00001eb122010"/>
</dbReference>
<accession>A0A804MYT9</accession>
<feature type="compositionally biased region" description="Basic residues" evidence="1">
    <location>
        <begin position="14"/>
        <end position="23"/>
    </location>
</feature>
<reference evidence="3" key="1">
    <citation type="submission" date="2015-12" db="EMBL/GenBank/DDBJ databases">
        <title>Update maize B73 reference genome by single molecule sequencing technologies.</title>
        <authorList>
            <consortium name="Maize Genome Sequencing Project"/>
            <person name="Ware D."/>
        </authorList>
    </citation>
    <scope>NUCLEOTIDE SEQUENCE [LARGE SCALE GENOMIC DNA]</scope>
    <source>
        <strain evidence="3">cv. B73</strain>
    </source>
</reference>
<evidence type="ECO:0000313" key="2">
    <source>
        <dbReference type="EnsemblPlants" id="Zm00001eb122010_P001"/>
    </source>
</evidence>
<organism evidence="2 3">
    <name type="scientific">Zea mays</name>
    <name type="common">Maize</name>
    <dbReference type="NCBI Taxonomy" id="4577"/>
    <lineage>
        <taxon>Eukaryota</taxon>
        <taxon>Viridiplantae</taxon>
        <taxon>Streptophyta</taxon>
        <taxon>Embryophyta</taxon>
        <taxon>Tracheophyta</taxon>
        <taxon>Spermatophyta</taxon>
        <taxon>Magnoliopsida</taxon>
        <taxon>Liliopsida</taxon>
        <taxon>Poales</taxon>
        <taxon>Poaceae</taxon>
        <taxon>PACMAD clade</taxon>
        <taxon>Panicoideae</taxon>
        <taxon>Andropogonodae</taxon>
        <taxon>Andropogoneae</taxon>
        <taxon>Tripsacinae</taxon>
        <taxon>Zea</taxon>
    </lineage>
</organism>
<feature type="region of interest" description="Disordered" evidence="1">
    <location>
        <begin position="408"/>
        <end position="437"/>
    </location>
</feature>
<dbReference type="AlphaFoldDB" id="A0A804MYT9"/>
<feature type="compositionally biased region" description="Basic and acidic residues" evidence="1">
    <location>
        <begin position="24"/>
        <end position="34"/>
    </location>
</feature>
<proteinExistence type="predicted"/>
<evidence type="ECO:0000256" key="1">
    <source>
        <dbReference type="SAM" id="MobiDB-lite"/>
    </source>
</evidence>
<dbReference type="Proteomes" id="UP000007305">
    <property type="component" value="Chromosome 3"/>
</dbReference>
<reference evidence="2" key="2">
    <citation type="submission" date="2019-07" db="EMBL/GenBank/DDBJ databases">
        <authorList>
            <person name="Seetharam A."/>
            <person name="Woodhouse M."/>
            <person name="Cannon E."/>
        </authorList>
    </citation>
    <scope>NUCLEOTIDE SEQUENCE [LARGE SCALE GENOMIC DNA]</scope>
    <source>
        <strain evidence="2">cv. B73</strain>
    </source>
</reference>
<feature type="region of interest" description="Disordered" evidence="1">
    <location>
        <begin position="221"/>
        <end position="255"/>
    </location>
</feature>
<keyword evidence="3" id="KW-1185">Reference proteome</keyword>
<dbReference type="InParanoid" id="A0A804MYT9"/>
<protein>
    <submittedName>
        <fullName evidence="2">Uncharacterized protein</fullName>
    </submittedName>
</protein>
<feature type="region of interest" description="Disordered" evidence="1">
    <location>
        <begin position="1"/>
        <end position="50"/>
    </location>
</feature>
<dbReference type="Gene3D" id="3.40.50.2000">
    <property type="entry name" value="Glycogen Phosphorylase B"/>
    <property type="match status" value="1"/>
</dbReference>